<gene>
    <name evidence="6" type="ORF">DFJ66_0246</name>
</gene>
<dbReference type="Proteomes" id="UP000272729">
    <property type="component" value="Unassembled WGS sequence"/>
</dbReference>
<dbReference type="PANTHER" id="PTHR30629">
    <property type="entry name" value="PROPHAGE INTEGRASE"/>
    <property type="match status" value="1"/>
</dbReference>
<dbReference type="PROSITE" id="PS51898">
    <property type="entry name" value="TYR_RECOMBINASE"/>
    <property type="match status" value="1"/>
</dbReference>
<evidence type="ECO:0000256" key="1">
    <source>
        <dbReference type="ARBA" id="ARBA00008857"/>
    </source>
</evidence>
<keyword evidence="3" id="KW-0238">DNA-binding</keyword>
<proteinExistence type="inferred from homology"/>
<protein>
    <submittedName>
        <fullName evidence="6">Site-specific recombinase XerD</fullName>
    </submittedName>
</protein>
<dbReference type="GO" id="GO:0015074">
    <property type="term" value="P:DNA integration"/>
    <property type="evidence" value="ECO:0007669"/>
    <property type="project" value="UniProtKB-KW"/>
</dbReference>
<evidence type="ECO:0000256" key="3">
    <source>
        <dbReference type="ARBA" id="ARBA00023125"/>
    </source>
</evidence>
<dbReference type="CDD" id="cd01189">
    <property type="entry name" value="INT_ICEBs1_C_like"/>
    <property type="match status" value="1"/>
</dbReference>
<evidence type="ECO:0000259" key="5">
    <source>
        <dbReference type="PROSITE" id="PS51898"/>
    </source>
</evidence>
<dbReference type="InterPro" id="IPR013762">
    <property type="entry name" value="Integrase-like_cat_sf"/>
</dbReference>
<evidence type="ECO:0000313" key="6">
    <source>
        <dbReference type="EMBL" id="RKT67078.1"/>
    </source>
</evidence>
<dbReference type="AlphaFoldDB" id="A0A495X6F6"/>
<dbReference type="OrthoDB" id="1822491at2"/>
<dbReference type="EMBL" id="RBXR01000001">
    <property type="protein sequence ID" value="RKT67078.1"/>
    <property type="molecule type" value="Genomic_DNA"/>
</dbReference>
<dbReference type="InterPro" id="IPR004107">
    <property type="entry name" value="Integrase_SAM-like_N"/>
</dbReference>
<dbReference type="Pfam" id="PF00589">
    <property type="entry name" value="Phage_integrase"/>
    <property type="match status" value="1"/>
</dbReference>
<dbReference type="InterPro" id="IPR010998">
    <property type="entry name" value="Integrase_recombinase_N"/>
</dbReference>
<dbReference type="PANTHER" id="PTHR30629:SF2">
    <property type="entry name" value="PROPHAGE INTEGRASE INTS-RELATED"/>
    <property type="match status" value="1"/>
</dbReference>
<dbReference type="GO" id="GO:0003677">
    <property type="term" value="F:DNA binding"/>
    <property type="evidence" value="ECO:0007669"/>
    <property type="project" value="UniProtKB-KW"/>
</dbReference>
<dbReference type="SUPFAM" id="SSF56349">
    <property type="entry name" value="DNA breaking-rejoining enzymes"/>
    <property type="match status" value="1"/>
</dbReference>
<name>A0A495X6F6_9PSEU</name>
<keyword evidence="7" id="KW-1185">Reference proteome</keyword>
<dbReference type="InterPro" id="IPR050808">
    <property type="entry name" value="Phage_Integrase"/>
</dbReference>
<comment type="caution">
    <text evidence="6">The sequence shown here is derived from an EMBL/GenBank/DDBJ whole genome shotgun (WGS) entry which is preliminary data.</text>
</comment>
<dbReference type="RefSeq" id="WP_121217108.1">
    <property type="nucleotide sequence ID" value="NZ_JBIUBA010000046.1"/>
</dbReference>
<dbReference type="Gene3D" id="1.10.443.10">
    <property type="entry name" value="Intergrase catalytic core"/>
    <property type="match status" value="1"/>
</dbReference>
<keyword evidence="2" id="KW-0229">DNA integration</keyword>
<feature type="domain" description="Tyr recombinase" evidence="5">
    <location>
        <begin position="217"/>
        <end position="438"/>
    </location>
</feature>
<dbReference type="InterPro" id="IPR002104">
    <property type="entry name" value="Integrase_catalytic"/>
</dbReference>
<dbReference type="InterPro" id="IPR011010">
    <property type="entry name" value="DNA_brk_join_enz"/>
</dbReference>
<dbReference type="GO" id="GO:0006310">
    <property type="term" value="P:DNA recombination"/>
    <property type="evidence" value="ECO:0007669"/>
    <property type="project" value="UniProtKB-KW"/>
</dbReference>
<dbReference type="Gene3D" id="1.10.150.130">
    <property type="match status" value="1"/>
</dbReference>
<evidence type="ECO:0000256" key="4">
    <source>
        <dbReference type="ARBA" id="ARBA00023172"/>
    </source>
</evidence>
<sequence>MGFTKDLWTTPEKPASIVAERTAEAGEKCRCGKPAVKVCTVKGGVEVAWCGENKRIPNARHGKGKRWLAVWHDPDGNEKTKAFAKKTPADLHWQAQETDVERGEYHDPKAGKETFDSYYPKWRKSRKRDPATLAKYDSVYRLHVKPVFGHRSVKGIKASQVSAFQTELGERFGPSTVATARLVMVGVLELATADEAIKKNPAKSPIVQRVQADPGERKIQAWADDVVFAVIDGHPDYLRAMPTLSASCGLREGEAFGFALEDINFSAEVVHIRRQIKKLGPNYVFALPKNDRERTVPLSPGGAQALREHIRKYPPQPLTLPWEKVDGAPVTHQILFRWFDGGHVTSRAYSESAWKPALAKAKVIPQPEKDSRGRKRYKTTRREGTHQLRHYFASVMLADGVNIAELAVMMGHHDPAYTLKIYVHMLPDSHARARSAMNARMFRPRAVG</sequence>
<reference evidence="6 7" key="1">
    <citation type="submission" date="2018-10" db="EMBL/GenBank/DDBJ databases">
        <title>Sequencing the genomes of 1000 actinobacteria strains.</title>
        <authorList>
            <person name="Klenk H.-P."/>
        </authorList>
    </citation>
    <scope>NUCLEOTIDE SEQUENCE [LARGE SCALE GENOMIC DNA]</scope>
    <source>
        <strain evidence="6 7">DSM 43911</strain>
    </source>
</reference>
<evidence type="ECO:0000256" key="2">
    <source>
        <dbReference type="ARBA" id="ARBA00022908"/>
    </source>
</evidence>
<keyword evidence="4" id="KW-0233">DNA recombination</keyword>
<comment type="similarity">
    <text evidence="1">Belongs to the 'phage' integrase family.</text>
</comment>
<dbReference type="Pfam" id="PF14659">
    <property type="entry name" value="Phage_int_SAM_3"/>
    <property type="match status" value="1"/>
</dbReference>
<evidence type="ECO:0000313" key="7">
    <source>
        <dbReference type="Proteomes" id="UP000272729"/>
    </source>
</evidence>
<accession>A0A495X6F6</accession>
<organism evidence="6 7">
    <name type="scientific">Saccharothrix variisporea</name>
    <dbReference type="NCBI Taxonomy" id="543527"/>
    <lineage>
        <taxon>Bacteria</taxon>
        <taxon>Bacillati</taxon>
        <taxon>Actinomycetota</taxon>
        <taxon>Actinomycetes</taxon>
        <taxon>Pseudonocardiales</taxon>
        <taxon>Pseudonocardiaceae</taxon>
        <taxon>Saccharothrix</taxon>
    </lineage>
</organism>